<keyword evidence="8" id="KW-1185">Reference proteome</keyword>
<evidence type="ECO:0000256" key="3">
    <source>
        <dbReference type="ARBA" id="ARBA00059723"/>
    </source>
</evidence>
<organism evidence="7 8">
    <name type="scientific">Tupaia chinensis</name>
    <name type="common">Chinese tree shrew</name>
    <name type="synonym">Tupaia belangeri chinensis</name>
    <dbReference type="NCBI Taxonomy" id="246437"/>
    <lineage>
        <taxon>Eukaryota</taxon>
        <taxon>Metazoa</taxon>
        <taxon>Chordata</taxon>
        <taxon>Craniata</taxon>
        <taxon>Vertebrata</taxon>
        <taxon>Euteleostomi</taxon>
        <taxon>Mammalia</taxon>
        <taxon>Eutheria</taxon>
        <taxon>Euarchontoglires</taxon>
        <taxon>Scandentia</taxon>
        <taxon>Tupaiidae</taxon>
        <taxon>Tupaia</taxon>
    </lineage>
</organism>
<dbReference type="EMBL" id="KB320512">
    <property type="protein sequence ID" value="ELW69945.1"/>
    <property type="molecule type" value="Genomic_DNA"/>
</dbReference>
<dbReference type="eggNOG" id="KOG4233">
    <property type="taxonomic scope" value="Eukaryota"/>
</dbReference>
<name>L9L440_TUPCH</name>
<dbReference type="GO" id="GO:0051276">
    <property type="term" value="P:chromosome organization"/>
    <property type="evidence" value="ECO:0007669"/>
    <property type="project" value="TreeGrafter"/>
</dbReference>
<evidence type="ECO:0000256" key="2">
    <source>
        <dbReference type="ARBA" id="ARBA00023242"/>
    </source>
</evidence>
<comment type="subunit">
    <text evidence="4">Homodimer. Heterodimerizes with BANF1.</text>
</comment>
<reference evidence="8" key="2">
    <citation type="journal article" date="2013" name="Nat. Commun.">
        <title>Genome of the Chinese tree shrew.</title>
        <authorList>
            <person name="Fan Y."/>
            <person name="Huang Z.Y."/>
            <person name="Cao C.C."/>
            <person name="Chen C.S."/>
            <person name="Chen Y.X."/>
            <person name="Fan D.D."/>
            <person name="He J."/>
            <person name="Hou H.L."/>
            <person name="Hu L."/>
            <person name="Hu X.T."/>
            <person name="Jiang X.T."/>
            <person name="Lai R."/>
            <person name="Lang Y.S."/>
            <person name="Liang B."/>
            <person name="Liao S.G."/>
            <person name="Mu D."/>
            <person name="Ma Y.Y."/>
            <person name="Niu Y.Y."/>
            <person name="Sun X.Q."/>
            <person name="Xia J.Q."/>
            <person name="Xiao J."/>
            <person name="Xiong Z.Q."/>
            <person name="Xu L."/>
            <person name="Yang L."/>
            <person name="Zhang Y."/>
            <person name="Zhao W."/>
            <person name="Zhao X.D."/>
            <person name="Zheng Y.T."/>
            <person name="Zhou J.M."/>
            <person name="Zhu Y.B."/>
            <person name="Zhang G.J."/>
            <person name="Wang J."/>
            <person name="Yao Y.G."/>
        </authorList>
    </citation>
    <scope>NUCLEOTIDE SEQUENCE [LARGE SCALE GENOMIC DNA]</scope>
</reference>
<dbReference type="InterPro" id="IPR051387">
    <property type="entry name" value="BAF"/>
</dbReference>
<accession>L9L440</accession>
<protein>
    <recommendedName>
        <fullName evidence="5">Barrier-to-autointegration factor-like protein</fullName>
    </recommendedName>
    <alternativeName>
        <fullName evidence="6">Barrier-to-autointegration factor 2</fullName>
    </alternativeName>
</protein>
<evidence type="ECO:0000256" key="1">
    <source>
        <dbReference type="ARBA" id="ARBA00004123"/>
    </source>
</evidence>
<dbReference type="GO" id="GO:0005634">
    <property type="term" value="C:nucleus"/>
    <property type="evidence" value="ECO:0007669"/>
    <property type="project" value="UniProtKB-SubCell"/>
</dbReference>
<evidence type="ECO:0000256" key="5">
    <source>
        <dbReference type="ARBA" id="ARBA00074730"/>
    </source>
</evidence>
<proteinExistence type="predicted"/>
<dbReference type="Proteomes" id="UP000011518">
    <property type="component" value="Unassembled WGS sequence"/>
</dbReference>
<evidence type="ECO:0000313" key="7">
    <source>
        <dbReference type="EMBL" id="ELW69945.1"/>
    </source>
</evidence>
<dbReference type="PANTHER" id="PTHR47507:SF4">
    <property type="entry name" value="BARRIER-TO-AUTOINTEGRATION FACTOR-LIKE PROTEIN"/>
    <property type="match status" value="1"/>
</dbReference>
<dbReference type="GO" id="GO:0003677">
    <property type="term" value="F:DNA binding"/>
    <property type="evidence" value="ECO:0007669"/>
    <property type="project" value="InterPro"/>
</dbReference>
<dbReference type="SMART" id="SM01023">
    <property type="entry name" value="BAF"/>
    <property type="match status" value="1"/>
</dbReference>
<sequence length="235" mass="26118">MGSLTKGRQSFTVSPWTLNGLGERAAQSQAVPGTDMDHMSPRLRAFLSEPIGEKDVGWVDGISRELAINLVTKGFNKAYILLGQFLLMHKNEAEFQNWLICCCGATECEARQTSNCLKEWCPCAPTLSPGVVMKFKPNQTWTYDGQDNAGSPVLPDYAVQKSVQPSQDSDLPASTLLKDYQNIPTTEKADDVVKRFLFLEMANQKEKLKTHQEQLMNKVVANAGTPAPWRLELLP</sequence>
<evidence type="ECO:0000313" key="8">
    <source>
        <dbReference type="Proteomes" id="UP000011518"/>
    </source>
</evidence>
<dbReference type="STRING" id="246437.L9L440"/>
<evidence type="ECO:0000256" key="6">
    <source>
        <dbReference type="ARBA" id="ARBA00079764"/>
    </source>
</evidence>
<dbReference type="SUPFAM" id="SSF47798">
    <property type="entry name" value="Barrier-to-autointegration factor, BAF"/>
    <property type="match status" value="1"/>
</dbReference>
<reference evidence="8" key="1">
    <citation type="submission" date="2012-07" db="EMBL/GenBank/DDBJ databases">
        <title>Genome of the Chinese tree shrew, a rising model animal genetically related to primates.</title>
        <authorList>
            <person name="Zhang G."/>
            <person name="Fan Y."/>
            <person name="Yao Y."/>
            <person name="Huang Z."/>
        </authorList>
    </citation>
    <scope>NUCLEOTIDE SEQUENCE [LARGE SCALE GENOMIC DNA]</scope>
</reference>
<dbReference type="InParanoid" id="L9L440"/>
<comment type="subcellular location">
    <subcellularLocation>
        <location evidence="1">Nucleus</location>
    </subcellularLocation>
</comment>
<dbReference type="FunFam" id="1.10.150.40:FF:000002">
    <property type="entry name" value="Barrier to autointegration factor 2"/>
    <property type="match status" value="1"/>
</dbReference>
<dbReference type="InterPro" id="IPR004122">
    <property type="entry name" value="BAF_prot"/>
</dbReference>
<evidence type="ECO:0000256" key="4">
    <source>
        <dbReference type="ARBA" id="ARBA00065228"/>
    </source>
</evidence>
<gene>
    <name evidence="7" type="ORF">TREES_T100021354</name>
</gene>
<dbReference type="GO" id="GO:0000793">
    <property type="term" value="C:condensed chromosome"/>
    <property type="evidence" value="ECO:0007669"/>
    <property type="project" value="TreeGrafter"/>
</dbReference>
<dbReference type="InterPro" id="IPR036617">
    <property type="entry name" value="BAF_sf"/>
</dbReference>
<dbReference type="PANTHER" id="PTHR47507">
    <property type="entry name" value="BARRIER TO AUTOINTEGRATION FACTOR 2"/>
    <property type="match status" value="1"/>
</dbReference>
<dbReference type="AlphaFoldDB" id="L9L440"/>
<keyword evidence="2" id="KW-0539">Nucleus</keyword>
<dbReference type="Pfam" id="PF02961">
    <property type="entry name" value="SAM_BAF"/>
    <property type="match status" value="1"/>
</dbReference>
<comment type="function">
    <text evidence="3">May play a role in BANF1 regulation and influence tissue-specific roles of BANF1.</text>
</comment>
<dbReference type="Gene3D" id="1.10.150.40">
    <property type="entry name" value="Barrier-to-autointegration factor, BAF"/>
    <property type="match status" value="1"/>
</dbReference>